<accession>A0A6J4TZ21</accession>
<name>A0A6J4TZ21_9SPHN</name>
<proteinExistence type="predicted"/>
<organism evidence="2">
    <name type="scientific">uncultured Sphingomonadaceae bacterium</name>
    <dbReference type="NCBI Taxonomy" id="169976"/>
    <lineage>
        <taxon>Bacteria</taxon>
        <taxon>Pseudomonadati</taxon>
        <taxon>Pseudomonadota</taxon>
        <taxon>Alphaproteobacteria</taxon>
        <taxon>Sphingomonadales</taxon>
        <taxon>Sphingomonadaceae</taxon>
        <taxon>environmental samples</taxon>
    </lineage>
</organism>
<reference evidence="2" key="1">
    <citation type="submission" date="2020-02" db="EMBL/GenBank/DDBJ databases">
        <authorList>
            <person name="Meier V. D."/>
        </authorList>
    </citation>
    <scope>NUCLEOTIDE SEQUENCE</scope>
    <source>
        <strain evidence="2">AVDCRST_MAG91</strain>
    </source>
</reference>
<dbReference type="EMBL" id="CADCVX010000585">
    <property type="protein sequence ID" value="CAA9535660.1"/>
    <property type="molecule type" value="Genomic_DNA"/>
</dbReference>
<evidence type="ECO:0000256" key="1">
    <source>
        <dbReference type="SAM" id="MobiDB-lite"/>
    </source>
</evidence>
<sequence length="54" mass="6142">GRDRPADRRRLGHAGRRENQADRHHRLLEHDASSLAPHRRGRVFRFGVPGGAPL</sequence>
<protein>
    <submittedName>
        <fullName evidence="2">Uncharacterized protein</fullName>
    </submittedName>
</protein>
<feature type="non-terminal residue" evidence="2">
    <location>
        <position position="54"/>
    </location>
</feature>
<evidence type="ECO:0000313" key="2">
    <source>
        <dbReference type="EMBL" id="CAA9535660.1"/>
    </source>
</evidence>
<gene>
    <name evidence="2" type="ORF">AVDCRST_MAG91-3382</name>
</gene>
<feature type="non-terminal residue" evidence="2">
    <location>
        <position position="1"/>
    </location>
</feature>
<feature type="region of interest" description="Disordered" evidence="1">
    <location>
        <begin position="1"/>
        <end position="25"/>
    </location>
</feature>
<dbReference type="AlphaFoldDB" id="A0A6J4TZ21"/>